<proteinExistence type="predicted"/>
<dbReference type="InterPro" id="IPR017978">
    <property type="entry name" value="GPCR_3_C"/>
</dbReference>
<feature type="transmembrane region" description="Helical" evidence="7">
    <location>
        <begin position="366"/>
        <end position="391"/>
    </location>
</feature>
<dbReference type="EMBL" id="CAJVCH010231019">
    <property type="protein sequence ID" value="CAG7732416.1"/>
    <property type="molecule type" value="Genomic_DNA"/>
</dbReference>
<feature type="chain" id="PRO_5035222864" description="G-protein coupled receptors family 3 profile domain-containing protein" evidence="8">
    <location>
        <begin position="29"/>
        <end position="519"/>
    </location>
</feature>
<evidence type="ECO:0000256" key="3">
    <source>
        <dbReference type="ARBA" id="ARBA00022989"/>
    </source>
</evidence>
<feature type="transmembrane region" description="Helical" evidence="7">
    <location>
        <begin position="255"/>
        <end position="278"/>
    </location>
</feature>
<evidence type="ECO:0000256" key="7">
    <source>
        <dbReference type="SAM" id="Phobius"/>
    </source>
</evidence>
<dbReference type="PROSITE" id="PS50259">
    <property type="entry name" value="G_PROTEIN_RECEP_F3_4"/>
    <property type="match status" value="1"/>
</dbReference>
<keyword evidence="11" id="KW-1185">Reference proteome</keyword>
<dbReference type="Proteomes" id="UP000708208">
    <property type="component" value="Unassembled WGS sequence"/>
</dbReference>
<evidence type="ECO:0000256" key="2">
    <source>
        <dbReference type="ARBA" id="ARBA00022692"/>
    </source>
</evidence>
<keyword evidence="5" id="KW-0325">Glycoprotein</keyword>
<evidence type="ECO:0000256" key="4">
    <source>
        <dbReference type="ARBA" id="ARBA00023136"/>
    </source>
</evidence>
<organism evidence="10 11">
    <name type="scientific">Allacma fusca</name>
    <dbReference type="NCBI Taxonomy" id="39272"/>
    <lineage>
        <taxon>Eukaryota</taxon>
        <taxon>Metazoa</taxon>
        <taxon>Ecdysozoa</taxon>
        <taxon>Arthropoda</taxon>
        <taxon>Hexapoda</taxon>
        <taxon>Collembola</taxon>
        <taxon>Symphypleona</taxon>
        <taxon>Sminthuridae</taxon>
        <taxon>Allacma</taxon>
    </lineage>
</organism>
<dbReference type="OrthoDB" id="9880600at2759"/>
<feature type="domain" description="G-protein coupled receptors family 3 profile" evidence="9">
    <location>
        <begin position="223"/>
        <end position="418"/>
    </location>
</feature>
<protein>
    <recommendedName>
        <fullName evidence="9">G-protein coupled receptors family 3 profile domain-containing protein</fullName>
    </recommendedName>
</protein>
<evidence type="ECO:0000256" key="6">
    <source>
        <dbReference type="SAM" id="MobiDB-lite"/>
    </source>
</evidence>
<evidence type="ECO:0000259" key="9">
    <source>
        <dbReference type="PROSITE" id="PS50259"/>
    </source>
</evidence>
<dbReference type="PANTHER" id="PTHR24060">
    <property type="entry name" value="METABOTROPIC GLUTAMATE RECEPTOR"/>
    <property type="match status" value="1"/>
</dbReference>
<dbReference type="CDD" id="cd13953">
    <property type="entry name" value="7tm_classC_mGluR-like"/>
    <property type="match status" value="1"/>
</dbReference>
<comment type="caution">
    <text evidence="10">The sequence shown here is derived from an EMBL/GenBank/DDBJ whole genome shotgun (WGS) entry which is preliminary data.</text>
</comment>
<dbReference type="GO" id="GO:0004930">
    <property type="term" value="F:G protein-coupled receptor activity"/>
    <property type="evidence" value="ECO:0007669"/>
    <property type="project" value="InterPro"/>
</dbReference>
<accession>A0A8J2KVE3</accession>
<keyword evidence="8" id="KW-0732">Signal</keyword>
<sequence>MGVIERKNCGKSVGLCTLILIFSSVTLSVEHKLGQVEPLPKESGRNHKGAITSVTRRLTQQNASRDGLFGNKVNRNPSLFHQVSLKNSTTIRNNMRDGSARQPSSSINDTLMMMRDAKFSTPIEFGEDDERSSTTTLKSLSSSSFTGPTKRNISKFDDSWKPIRSSDVETSDFRNNMMAGFLKREVWTIPLLSIASLNIFLISLFEIYVLCKARGPSRRHLFLGQMLLFGLFLCSSLALVFAICPSAVSCFLGRLGLGIAYTLIFSVLMVKCVFLLSLDGGIYLPASYQACLLLFSVLVQVAIDTQWVIVYPPHLQVNQMGGPLWSQCGTTYSQLLLTLAYNVFLIGVVGILAFKTRGIRENYRESTYIGISILVTIPIWISWTIAGWILQGRHQDACVAFGLLAQSLATFLIMFMPKGRQLAAMGKEGMYLEDQEDQCSGYSPSFFHFKPSKNYKTALIGDALSNGHFYRFFNDYNAQFYYATSSADGNVYTTLEPTISTINPNVFFHRSDFHPGMIY</sequence>
<feature type="region of interest" description="Disordered" evidence="6">
    <location>
        <begin position="125"/>
        <end position="148"/>
    </location>
</feature>
<evidence type="ECO:0000313" key="10">
    <source>
        <dbReference type="EMBL" id="CAG7732416.1"/>
    </source>
</evidence>
<evidence type="ECO:0000256" key="1">
    <source>
        <dbReference type="ARBA" id="ARBA00004141"/>
    </source>
</evidence>
<evidence type="ECO:0000313" key="11">
    <source>
        <dbReference type="Proteomes" id="UP000708208"/>
    </source>
</evidence>
<dbReference type="Pfam" id="PF00003">
    <property type="entry name" value="7tm_3"/>
    <property type="match status" value="1"/>
</dbReference>
<dbReference type="AlphaFoldDB" id="A0A8J2KVE3"/>
<evidence type="ECO:0000256" key="5">
    <source>
        <dbReference type="ARBA" id="ARBA00023180"/>
    </source>
</evidence>
<keyword evidence="4 7" id="KW-0472">Membrane</keyword>
<evidence type="ECO:0000256" key="8">
    <source>
        <dbReference type="SAM" id="SignalP"/>
    </source>
</evidence>
<keyword evidence="3 7" id="KW-1133">Transmembrane helix</keyword>
<feature type="compositionally biased region" description="Low complexity" evidence="6">
    <location>
        <begin position="133"/>
        <end position="144"/>
    </location>
</feature>
<feature type="transmembrane region" description="Helical" evidence="7">
    <location>
        <begin position="397"/>
        <end position="417"/>
    </location>
</feature>
<feature type="transmembrane region" description="Helical" evidence="7">
    <location>
        <begin position="187"/>
        <end position="209"/>
    </location>
</feature>
<name>A0A8J2KVE3_9HEXA</name>
<comment type="subcellular location">
    <subcellularLocation>
        <location evidence="1">Membrane</location>
        <topology evidence="1">Multi-pass membrane protein</topology>
    </subcellularLocation>
</comment>
<dbReference type="InterPro" id="IPR050726">
    <property type="entry name" value="mGluR"/>
</dbReference>
<feature type="transmembrane region" description="Helical" evidence="7">
    <location>
        <begin position="221"/>
        <end position="243"/>
    </location>
</feature>
<feature type="transmembrane region" description="Helical" evidence="7">
    <location>
        <begin position="290"/>
        <end position="311"/>
    </location>
</feature>
<keyword evidence="2 7" id="KW-0812">Transmembrane</keyword>
<gene>
    <name evidence="10" type="ORF">AFUS01_LOCUS20935</name>
</gene>
<reference evidence="10" key="1">
    <citation type="submission" date="2021-06" db="EMBL/GenBank/DDBJ databases">
        <authorList>
            <person name="Hodson N. C."/>
            <person name="Mongue J. A."/>
            <person name="Jaron S. K."/>
        </authorList>
    </citation>
    <scope>NUCLEOTIDE SEQUENCE</scope>
</reference>
<feature type="transmembrane region" description="Helical" evidence="7">
    <location>
        <begin position="331"/>
        <end position="354"/>
    </location>
</feature>
<dbReference type="GO" id="GO:0016020">
    <property type="term" value="C:membrane"/>
    <property type="evidence" value="ECO:0007669"/>
    <property type="project" value="UniProtKB-SubCell"/>
</dbReference>
<feature type="signal peptide" evidence="8">
    <location>
        <begin position="1"/>
        <end position="28"/>
    </location>
</feature>